<name>A0A0C1TPM9_9BACT</name>
<dbReference type="Proteomes" id="UP000031433">
    <property type="component" value="Unassembled WGS sequence"/>
</dbReference>
<protein>
    <submittedName>
        <fullName evidence="2">Thioredoxin</fullName>
    </submittedName>
</protein>
<gene>
    <name evidence="2" type="ORF">SE37_09130</name>
</gene>
<dbReference type="InterPro" id="IPR004879">
    <property type="entry name" value="Ssp411-like_TRX"/>
</dbReference>
<keyword evidence="3" id="KW-1185">Reference proteome</keyword>
<dbReference type="PIRSF" id="PIRSF006402">
    <property type="entry name" value="UCP006402_thioredoxin"/>
    <property type="match status" value="1"/>
</dbReference>
<dbReference type="SUPFAM" id="SSF48208">
    <property type="entry name" value="Six-hairpin glycosidases"/>
    <property type="match status" value="1"/>
</dbReference>
<proteinExistence type="predicted"/>
<dbReference type="GO" id="GO:0005975">
    <property type="term" value="P:carbohydrate metabolic process"/>
    <property type="evidence" value="ECO:0007669"/>
    <property type="project" value="InterPro"/>
</dbReference>
<dbReference type="RefSeq" id="WP_039645662.1">
    <property type="nucleotide sequence ID" value="NZ_JXBL01000001.1"/>
</dbReference>
<organism evidence="2 3">
    <name type="scientific">Geobacter soli</name>
    <dbReference type="NCBI Taxonomy" id="1510391"/>
    <lineage>
        <taxon>Bacteria</taxon>
        <taxon>Pseudomonadati</taxon>
        <taxon>Thermodesulfobacteriota</taxon>
        <taxon>Desulfuromonadia</taxon>
        <taxon>Geobacterales</taxon>
        <taxon>Geobacteraceae</taxon>
        <taxon>Geobacter</taxon>
    </lineage>
</organism>
<dbReference type="CDD" id="cd02955">
    <property type="entry name" value="SSP411"/>
    <property type="match status" value="1"/>
</dbReference>
<dbReference type="SUPFAM" id="SSF52833">
    <property type="entry name" value="Thioredoxin-like"/>
    <property type="match status" value="1"/>
</dbReference>
<dbReference type="PANTHER" id="PTHR42899">
    <property type="entry name" value="SPERMATOGENESIS-ASSOCIATED PROTEIN 20"/>
    <property type="match status" value="1"/>
</dbReference>
<dbReference type="PANTHER" id="PTHR42899:SF1">
    <property type="entry name" value="SPERMATOGENESIS-ASSOCIATED PROTEIN 20"/>
    <property type="match status" value="1"/>
</dbReference>
<evidence type="ECO:0000313" key="3">
    <source>
        <dbReference type="Proteomes" id="UP000031433"/>
    </source>
</evidence>
<comment type="caution">
    <text evidence="2">The sequence shown here is derived from an EMBL/GenBank/DDBJ whole genome shotgun (WGS) entry which is preliminary data.</text>
</comment>
<sequence length="710" mass="78368">MGNERRHHDEQRIERIFSADRRTLPPDGGPYFNRLIFATSPYLLQHADNPVEWYPWGEEAFARARAEDRPVFLSIGYATCHWCHVMAAESFDDAEIAAVLNREYVPVKVDREERPDIDDTYMRVAQMMNGSGGWPLTIIMTPDRQPFFAATYIPRRSRGGMPGLIDLLEKIADVWRQRRDVIRQNCSAIMDALVRFNSVRPAAAEDEAPLHGARRQLADIYDGESGGFGGAPKFPMALNLSFLLRYGQRYGDGEAVAMATDTLTAMAQGGIRDHLGGGFHRYTVDGRWLVPHFEKMLYDQALCTLALVEAAQVTGNSAFRDLAQETCSFVLRELSAPAGGFYSALDADSEGREGACYLWTPAQVREVLGAADGELFCRLYDVTEQGNFEGANVLHLPRAPGAFARIEGVDPHDLWERSDRWRALLLEARERRPRPFRDEKIITGWNGLMVAALARTFLICGDERLLEGAERAVRRVSIDLRTPAGRLVRSCHRGEASGPGFLEDYAFFIRGLLELHEATLDPRHLALARSLTHDMLRLFGDNGGGLFDTGSDAETILVRGKDALDGAIPSGNAMAASVLIRLGRITGHGVFEEAGRGIIRAFLDGATRQPAAHIHLLCALGELLTDPFEVVIAAATRPHAVRELLRILGGRLIPGLVLREREEDAPARGEGGSRGIARVCAAGACLPPVTEPEGLEDILGRHVIRPSGQR</sequence>
<feature type="domain" description="Spermatogenesis-associated protein 20-like TRX" evidence="1">
    <location>
        <begin position="33"/>
        <end position="193"/>
    </location>
</feature>
<reference evidence="2 3" key="1">
    <citation type="submission" date="2015-01" db="EMBL/GenBank/DDBJ databases">
        <title>Genome sequence of the anaerobic bacterium Geobacter soli GSS01, a dissimilatory Fe(III) reducer from soil.</title>
        <authorList>
            <person name="Yang G."/>
            <person name="Zhou S."/>
        </authorList>
    </citation>
    <scope>NUCLEOTIDE SEQUENCE [LARGE SCALE GENOMIC DNA]</scope>
    <source>
        <strain evidence="2 3">GSS01</strain>
    </source>
</reference>
<dbReference type="InterPro" id="IPR036249">
    <property type="entry name" value="Thioredoxin-like_sf"/>
</dbReference>
<dbReference type="Pfam" id="PF03190">
    <property type="entry name" value="Thioredox_DsbH"/>
    <property type="match status" value="1"/>
</dbReference>
<evidence type="ECO:0000259" key="1">
    <source>
        <dbReference type="Pfam" id="PF03190"/>
    </source>
</evidence>
<dbReference type="InterPro" id="IPR012341">
    <property type="entry name" value="6hp_glycosidase-like_sf"/>
</dbReference>
<accession>A0A0C1TPM9</accession>
<dbReference type="AlphaFoldDB" id="A0A0C1TPM9"/>
<dbReference type="EMBL" id="JXBL01000001">
    <property type="protein sequence ID" value="KIE42784.1"/>
    <property type="molecule type" value="Genomic_DNA"/>
</dbReference>
<dbReference type="Gene3D" id="1.50.10.10">
    <property type="match status" value="1"/>
</dbReference>
<dbReference type="InterPro" id="IPR024705">
    <property type="entry name" value="Ssp411"/>
</dbReference>
<dbReference type="InterPro" id="IPR008928">
    <property type="entry name" value="6-hairpin_glycosidase_sf"/>
</dbReference>
<dbReference type="Gene3D" id="3.40.30.10">
    <property type="entry name" value="Glutaredoxin"/>
    <property type="match status" value="1"/>
</dbReference>
<evidence type="ECO:0000313" key="2">
    <source>
        <dbReference type="EMBL" id="KIE42784.1"/>
    </source>
</evidence>